<keyword evidence="4" id="KW-1185">Reference proteome</keyword>
<dbReference type="InterPro" id="IPR036514">
    <property type="entry name" value="SGNH_hydro_sf"/>
</dbReference>
<name>A0ABS5ZBA4_9GAMM</name>
<comment type="caution">
    <text evidence="3">The sequence shown here is derived from an EMBL/GenBank/DDBJ whole genome shotgun (WGS) entry which is preliminary data.</text>
</comment>
<keyword evidence="1 3" id="KW-0378">Hydrolase</keyword>
<evidence type="ECO:0000313" key="4">
    <source>
        <dbReference type="Proteomes" id="UP000690515"/>
    </source>
</evidence>
<dbReference type="Pfam" id="PF00657">
    <property type="entry name" value="Lipase_GDSL"/>
    <property type="match status" value="1"/>
</dbReference>
<dbReference type="Gene3D" id="3.40.50.1110">
    <property type="entry name" value="SGNH hydrolase"/>
    <property type="match status" value="1"/>
</dbReference>
<keyword evidence="2" id="KW-0732">Signal</keyword>
<feature type="signal peptide" evidence="2">
    <location>
        <begin position="1"/>
        <end position="20"/>
    </location>
</feature>
<organism evidence="3 4">
    <name type="scientific">Zooshikella harenae</name>
    <dbReference type="NCBI Taxonomy" id="2827238"/>
    <lineage>
        <taxon>Bacteria</taxon>
        <taxon>Pseudomonadati</taxon>
        <taxon>Pseudomonadota</taxon>
        <taxon>Gammaproteobacteria</taxon>
        <taxon>Oceanospirillales</taxon>
        <taxon>Zooshikellaceae</taxon>
        <taxon>Zooshikella</taxon>
    </lineage>
</organism>
<dbReference type="PANTHER" id="PTHR45648:SF22">
    <property type="entry name" value="GDSL LIPASE_ACYLHYDROLASE FAMILY PROTEIN (AFU_ORTHOLOGUE AFUA_4G14700)"/>
    <property type="match status" value="1"/>
</dbReference>
<gene>
    <name evidence="3" type="ORF">KCG35_09720</name>
</gene>
<evidence type="ECO:0000313" key="3">
    <source>
        <dbReference type="EMBL" id="MBU2711339.1"/>
    </source>
</evidence>
<proteinExistence type="predicted"/>
<dbReference type="EMBL" id="JAGSOY010000018">
    <property type="protein sequence ID" value="MBU2711339.1"/>
    <property type="molecule type" value="Genomic_DNA"/>
</dbReference>
<feature type="chain" id="PRO_5045801897" evidence="2">
    <location>
        <begin position="21"/>
        <end position="347"/>
    </location>
</feature>
<evidence type="ECO:0000256" key="2">
    <source>
        <dbReference type="SAM" id="SignalP"/>
    </source>
</evidence>
<evidence type="ECO:0000256" key="1">
    <source>
        <dbReference type="ARBA" id="ARBA00022801"/>
    </source>
</evidence>
<sequence length="347" mass="39273">MKFMRVVLLMLCALPLLTNASSPFSTIIFFGDSLSDTGNKHQVTTALANASDQRIGVRARPPYFNGRFSNHFVWSDYLWAHYFNGNLSPARQLVKGTLQFNNKLFFPFTINAHEGQNWAIGGAQAGKGYFKDIDVTTDDTLLHGASVMPNIGQQINDWAHKHAYFEGDELISIQGGANNLWFTLFGDLNQNGEQAAKLLLHHIDKLHRLGARHILVSNIPALEYAPLLSAHRAESEKFITTFNDVLTSGIRLRQQDKLWQAVNIYYYDSHSAFQKIINTIHQHSHYTHQALNITLTNYTDSAWDFSQNKIVDNPQQYLFWDGLHPTDAVHHLLADDIIQLLSASGKR</sequence>
<dbReference type="RefSeq" id="WP_215819501.1">
    <property type="nucleotide sequence ID" value="NZ_JAGSOY010000018.1"/>
</dbReference>
<dbReference type="PROSITE" id="PS01098">
    <property type="entry name" value="LIPASE_GDSL_SER"/>
    <property type="match status" value="1"/>
</dbReference>
<dbReference type="CDD" id="cd01846">
    <property type="entry name" value="fatty_acyltransferase_like"/>
    <property type="match status" value="1"/>
</dbReference>
<accession>A0ABS5ZBA4</accession>
<dbReference type="InterPro" id="IPR051058">
    <property type="entry name" value="GDSL_Est/Lipase"/>
</dbReference>
<dbReference type="Proteomes" id="UP000690515">
    <property type="component" value="Unassembled WGS sequence"/>
</dbReference>
<dbReference type="InterPro" id="IPR001087">
    <property type="entry name" value="GDSL"/>
</dbReference>
<protein>
    <submittedName>
        <fullName evidence="3">SGNH/GDSL hydrolase family protein</fullName>
    </submittedName>
</protein>
<reference evidence="3 4" key="1">
    <citation type="submission" date="2021-04" db="EMBL/GenBank/DDBJ databases">
        <authorList>
            <person name="Pira H."/>
            <person name="Risdian C."/>
            <person name="Wink J."/>
        </authorList>
    </citation>
    <scope>NUCLEOTIDE SEQUENCE [LARGE SCALE GENOMIC DNA]</scope>
    <source>
        <strain evidence="3 4">WH53</strain>
    </source>
</reference>
<dbReference type="SUPFAM" id="SSF52266">
    <property type="entry name" value="SGNH hydrolase"/>
    <property type="match status" value="1"/>
</dbReference>
<dbReference type="InterPro" id="IPR008265">
    <property type="entry name" value="Lipase_GDSL_AS"/>
</dbReference>
<dbReference type="GO" id="GO:0016787">
    <property type="term" value="F:hydrolase activity"/>
    <property type="evidence" value="ECO:0007669"/>
    <property type="project" value="UniProtKB-KW"/>
</dbReference>
<dbReference type="PANTHER" id="PTHR45648">
    <property type="entry name" value="GDSL LIPASE/ACYLHYDROLASE FAMILY PROTEIN (AFU_ORTHOLOGUE AFUA_4G14700)"/>
    <property type="match status" value="1"/>
</dbReference>